<evidence type="ECO:0000256" key="1">
    <source>
        <dbReference type="SAM" id="MobiDB-lite"/>
    </source>
</evidence>
<dbReference type="AlphaFoldDB" id="A0A7S1DEQ6"/>
<evidence type="ECO:0000256" key="2">
    <source>
        <dbReference type="SAM" id="Phobius"/>
    </source>
</evidence>
<proteinExistence type="predicted"/>
<keyword evidence="2" id="KW-1133">Transmembrane helix</keyword>
<accession>A0A7S1DEQ6</accession>
<gene>
    <name evidence="3" type="ORF">CTEN0397_LOCUS16683</name>
</gene>
<keyword evidence="2" id="KW-0472">Membrane</keyword>
<keyword evidence="2" id="KW-0812">Transmembrane</keyword>
<evidence type="ECO:0000313" key="3">
    <source>
        <dbReference type="EMBL" id="CAD8945479.1"/>
    </source>
</evidence>
<sequence length="242" mass="26190">MLWENITAMYIRQEAYQVIGLPNIDFINVSVTLGSQSPMYEPPLSSLVTANTTNSTNTTNTSTTIVENTTTTTKTTAPSLPPQQQLPAMSDILTLTFDVEMGLMTNATQFNLRDYIRGAFDSLGDQQNYIADLRLTDTTELRDVILVVSPFKVPDPITPTPTKSPTVPPTMPLEMENSSSNNNDVVQVILVVATVVGALVLAGFAVVWLRKRKKHANTSSSVGDFTAGGVSTEGNGTAKTDW</sequence>
<reference evidence="3" key="1">
    <citation type="submission" date="2021-01" db="EMBL/GenBank/DDBJ databases">
        <authorList>
            <person name="Corre E."/>
            <person name="Pelletier E."/>
            <person name="Niang G."/>
            <person name="Scheremetjew M."/>
            <person name="Finn R."/>
            <person name="Kale V."/>
            <person name="Holt S."/>
            <person name="Cochrane G."/>
            <person name="Meng A."/>
            <person name="Brown T."/>
            <person name="Cohen L."/>
        </authorList>
    </citation>
    <scope>NUCLEOTIDE SEQUENCE</scope>
    <source>
        <strain evidence="3">ECT3854</strain>
    </source>
</reference>
<feature type="transmembrane region" description="Helical" evidence="2">
    <location>
        <begin position="185"/>
        <end position="209"/>
    </location>
</feature>
<name>A0A7S1DEQ6_CYCTE</name>
<protein>
    <submittedName>
        <fullName evidence="3">Uncharacterized protein</fullName>
    </submittedName>
</protein>
<organism evidence="3">
    <name type="scientific">Cyclophora tenuis</name>
    <name type="common">Marine diatom</name>
    <dbReference type="NCBI Taxonomy" id="216820"/>
    <lineage>
        <taxon>Eukaryota</taxon>
        <taxon>Sar</taxon>
        <taxon>Stramenopiles</taxon>
        <taxon>Ochrophyta</taxon>
        <taxon>Bacillariophyta</taxon>
        <taxon>Fragilariophyceae</taxon>
        <taxon>Fragilariophycidae</taxon>
        <taxon>Cyclophorales</taxon>
        <taxon>Cyclophoraceae</taxon>
        <taxon>Cyclophora</taxon>
    </lineage>
</organism>
<dbReference type="EMBL" id="HBFW01025990">
    <property type="protein sequence ID" value="CAD8945479.1"/>
    <property type="molecule type" value="Transcribed_RNA"/>
</dbReference>
<feature type="compositionally biased region" description="Polar residues" evidence="1">
    <location>
        <begin position="232"/>
        <end position="242"/>
    </location>
</feature>
<feature type="region of interest" description="Disordered" evidence="1">
    <location>
        <begin position="219"/>
        <end position="242"/>
    </location>
</feature>